<dbReference type="InterPro" id="IPR010994">
    <property type="entry name" value="RuvA_2-like"/>
</dbReference>
<name>A0A1M6BHM0_9CLOT</name>
<dbReference type="GO" id="GO:0006281">
    <property type="term" value="P:DNA repair"/>
    <property type="evidence" value="ECO:0007669"/>
    <property type="project" value="InterPro"/>
</dbReference>
<dbReference type="GO" id="GO:0015628">
    <property type="term" value="P:protein secretion by the type II secretion system"/>
    <property type="evidence" value="ECO:0007669"/>
    <property type="project" value="TreeGrafter"/>
</dbReference>
<feature type="domain" description="Helix-hairpin-helix DNA-binding motif class 1" evidence="3">
    <location>
        <begin position="199"/>
        <end position="218"/>
    </location>
</feature>
<dbReference type="Pfam" id="PF10531">
    <property type="entry name" value="SLBB"/>
    <property type="match status" value="1"/>
</dbReference>
<dbReference type="Proteomes" id="UP000184310">
    <property type="component" value="Unassembled WGS sequence"/>
</dbReference>
<dbReference type="STRING" id="1121302.SAMN02745163_00360"/>
<keyword evidence="2" id="KW-1133">Transmembrane helix</keyword>
<keyword evidence="2" id="KW-0472">Membrane</keyword>
<dbReference type="SUPFAM" id="SSF47781">
    <property type="entry name" value="RuvA domain 2-like"/>
    <property type="match status" value="1"/>
</dbReference>
<dbReference type="InterPro" id="IPR004509">
    <property type="entry name" value="Competence_ComEA_HhH"/>
</dbReference>
<feature type="region of interest" description="Disordered" evidence="1">
    <location>
        <begin position="50"/>
        <end position="70"/>
    </location>
</feature>
<dbReference type="SMART" id="SM00278">
    <property type="entry name" value="HhH1"/>
    <property type="match status" value="2"/>
</dbReference>
<dbReference type="Pfam" id="PF12836">
    <property type="entry name" value="HHH_3"/>
    <property type="match status" value="1"/>
</dbReference>
<feature type="transmembrane region" description="Helical" evidence="2">
    <location>
        <begin position="9"/>
        <end position="28"/>
    </location>
</feature>
<dbReference type="OrthoDB" id="9790239at2"/>
<dbReference type="InterPro" id="IPR019554">
    <property type="entry name" value="Soluble_ligand-bd"/>
</dbReference>
<dbReference type="InterPro" id="IPR003583">
    <property type="entry name" value="Hlx-hairpin-Hlx_DNA-bd_motif"/>
</dbReference>
<evidence type="ECO:0000313" key="5">
    <source>
        <dbReference type="Proteomes" id="UP000184310"/>
    </source>
</evidence>
<dbReference type="GO" id="GO:0003677">
    <property type="term" value="F:DNA binding"/>
    <property type="evidence" value="ECO:0007669"/>
    <property type="project" value="InterPro"/>
</dbReference>
<protein>
    <submittedName>
        <fullName evidence="4">Competence protein ComEA</fullName>
    </submittedName>
</protein>
<organism evidence="4 5">
    <name type="scientific">Clostridium cavendishii DSM 21758</name>
    <dbReference type="NCBI Taxonomy" id="1121302"/>
    <lineage>
        <taxon>Bacteria</taxon>
        <taxon>Bacillati</taxon>
        <taxon>Bacillota</taxon>
        <taxon>Clostridia</taxon>
        <taxon>Eubacteriales</taxon>
        <taxon>Clostridiaceae</taxon>
        <taxon>Clostridium</taxon>
    </lineage>
</organism>
<dbReference type="PANTHER" id="PTHR21180">
    <property type="entry name" value="ENDONUCLEASE/EXONUCLEASE/PHOSPHATASE FAMILY DOMAIN-CONTAINING PROTEIN 1"/>
    <property type="match status" value="1"/>
</dbReference>
<proteinExistence type="predicted"/>
<keyword evidence="2" id="KW-0812">Transmembrane</keyword>
<dbReference type="Gene3D" id="1.10.150.310">
    <property type="entry name" value="Tex RuvX-like domain-like"/>
    <property type="match status" value="1"/>
</dbReference>
<dbReference type="AlphaFoldDB" id="A0A1M6BHM0"/>
<feature type="domain" description="Helix-hairpin-helix DNA-binding motif class 1" evidence="3">
    <location>
        <begin position="169"/>
        <end position="188"/>
    </location>
</feature>
<reference evidence="4 5" key="1">
    <citation type="submission" date="2016-11" db="EMBL/GenBank/DDBJ databases">
        <authorList>
            <person name="Jaros S."/>
            <person name="Januszkiewicz K."/>
            <person name="Wedrychowicz H."/>
        </authorList>
    </citation>
    <scope>NUCLEOTIDE SEQUENCE [LARGE SCALE GENOMIC DNA]</scope>
    <source>
        <strain evidence="4 5">DSM 21758</strain>
    </source>
</reference>
<evidence type="ECO:0000256" key="2">
    <source>
        <dbReference type="SAM" id="Phobius"/>
    </source>
</evidence>
<sequence length="222" mass="24824">MKLKNKEKIIGAIIIGVIALVFLTVGYYTTRPQKLNQKDMEEIFVDSKVNKDNSNNKTKEGKENKKDKATTEDEFITVEIKGAVKKPDVYKLKKGANVKELIEVAGGLTEDGDDTNINRATVLKNEQCIVVVSKNNQNSNKIQNNKISNNILNNDKQEKRINLNSATIEELDSLPGVGKVTAEKIVEYRESKGGFKTIEELKNIGGLGDKKIDKFRDKIDVK</sequence>
<dbReference type="SUPFAM" id="SSF142984">
    <property type="entry name" value="Nqo1 middle domain-like"/>
    <property type="match status" value="1"/>
</dbReference>
<accession>A0A1M6BHM0</accession>
<dbReference type="EMBL" id="FQZB01000003">
    <property type="protein sequence ID" value="SHI48088.1"/>
    <property type="molecule type" value="Genomic_DNA"/>
</dbReference>
<dbReference type="NCBIfam" id="TIGR00426">
    <property type="entry name" value="competence protein ComEA helix-hairpin-helix repeat region"/>
    <property type="match status" value="1"/>
</dbReference>
<dbReference type="PANTHER" id="PTHR21180:SF32">
    <property type="entry name" value="ENDONUCLEASE_EXONUCLEASE_PHOSPHATASE FAMILY DOMAIN-CONTAINING PROTEIN 1"/>
    <property type="match status" value="1"/>
</dbReference>
<keyword evidence="5" id="KW-1185">Reference proteome</keyword>
<dbReference type="InterPro" id="IPR051675">
    <property type="entry name" value="Endo/Exo/Phosphatase_dom_1"/>
</dbReference>
<evidence type="ECO:0000259" key="3">
    <source>
        <dbReference type="SMART" id="SM00278"/>
    </source>
</evidence>
<dbReference type="RefSeq" id="WP_084108163.1">
    <property type="nucleotide sequence ID" value="NZ_FQZB01000003.1"/>
</dbReference>
<dbReference type="Gene3D" id="3.10.560.10">
    <property type="entry name" value="Outer membrane lipoprotein wza domain like"/>
    <property type="match status" value="1"/>
</dbReference>
<gene>
    <name evidence="4" type="ORF">SAMN02745163_00360</name>
</gene>
<evidence type="ECO:0000313" key="4">
    <source>
        <dbReference type="EMBL" id="SHI48088.1"/>
    </source>
</evidence>
<dbReference type="GO" id="GO:0015627">
    <property type="term" value="C:type II protein secretion system complex"/>
    <property type="evidence" value="ECO:0007669"/>
    <property type="project" value="TreeGrafter"/>
</dbReference>
<evidence type="ECO:0000256" key="1">
    <source>
        <dbReference type="SAM" id="MobiDB-lite"/>
    </source>
</evidence>
<feature type="compositionally biased region" description="Basic and acidic residues" evidence="1">
    <location>
        <begin position="57"/>
        <end position="70"/>
    </location>
</feature>